<dbReference type="PANTHER" id="PTHR48086">
    <property type="entry name" value="SODIUM/PROLINE SYMPORTER-RELATED"/>
    <property type="match status" value="1"/>
</dbReference>
<dbReference type="Pfam" id="PF00474">
    <property type="entry name" value="SSF"/>
    <property type="match status" value="1"/>
</dbReference>
<feature type="transmembrane region" description="Helical" evidence="14">
    <location>
        <begin position="80"/>
        <end position="102"/>
    </location>
</feature>
<comment type="similarity">
    <text evidence="2 13">Belongs to the sodium:solute symporter (SSF) (TC 2.A.21) family.</text>
</comment>
<feature type="transmembrane region" description="Helical" evidence="14">
    <location>
        <begin position="206"/>
        <end position="227"/>
    </location>
</feature>
<evidence type="ECO:0000313" key="16">
    <source>
        <dbReference type="Proteomes" id="UP001597262"/>
    </source>
</evidence>
<evidence type="ECO:0000256" key="6">
    <source>
        <dbReference type="ARBA" id="ARBA00022847"/>
    </source>
</evidence>
<dbReference type="InterPro" id="IPR011851">
    <property type="entry name" value="Na/Pro_symporter"/>
</dbReference>
<evidence type="ECO:0000313" key="15">
    <source>
        <dbReference type="EMBL" id="MFD1174917.1"/>
    </source>
</evidence>
<feature type="transmembrane region" description="Helical" evidence="14">
    <location>
        <begin position="247"/>
        <end position="270"/>
    </location>
</feature>
<evidence type="ECO:0000256" key="1">
    <source>
        <dbReference type="ARBA" id="ARBA00004651"/>
    </source>
</evidence>
<dbReference type="Proteomes" id="UP001597262">
    <property type="component" value="Unassembled WGS sequence"/>
</dbReference>
<accession>A0ABW3RRK5</accession>
<evidence type="ECO:0000256" key="5">
    <source>
        <dbReference type="ARBA" id="ARBA00022692"/>
    </source>
</evidence>
<comment type="catalytic activity">
    <reaction evidence="12">
        <text>L-proline(in) + Na(+)(in) = L-proline(out) + Na(+)(out)</text>
        <dbReference type="Rhea" id="RHEA:28967"/>
        <dbReference type="ChEBI" id="CHEBI:29101"/>
        <dbReference type="ChEBI" id="CHEBI:60039"/>
    </reaction>
</comment>
<evidence type="ECO:0000256" key="10">
    <source>
        <dbReference type="ARBA" id="ARBA00023136"/>
    </source>
</evidence>
<dbReference type="NCBIfam" id="TIGR00813">
    <property type="entry name" value="sss"/>
    <property type="match status" value="1"/>
</dbReference>
<dbReference type="EMBL" id="JBHTLM010000001">
    <property type="protein sequence ID" value="MFD1174917.1"/>
    <property type="molecule type" value="Genomic_DNA"/>
</dbReference>
<evidence type="ECO:0000256" key="8">
    <source>
        <dbReference type="ARBA" id="ARBA00023053"/>
    </source>
</evidence>
<keyword evidence="7 14" id="KW-1133">Transmembrane helix</keyword>
<evidence type="ECO:0000256" key="7">
    <source>
        <dbReference type="ARBA" id="ARBA00022989"/>
    </source>
</evidence>
<proteinExistence type="inferred from homology"/>
<keyword evidence="9 14" id="KW-0406">Ion transport</keyword>
<feature type="transmembrane region" description="Helical" evidence="14">
    <location>
        <begin position="330"/>
        <end position="363"/>
    </location>
</feature>
<dbReference type="NCBIfam" id="TIGR02121">
    <property type="entry name" value="Na_Pro_sym"/>
    <property type="match status" value="1"/>
</dbReference>
<dbReference type="InterPro" id="IPR038377">
    <property type="entry name" value="Na/Glc_symporter_sf"/>
</dbReference>
<dbReference type="InterPro" id="IPR050277">
    <property type="entry name" value="Sodium:Solute_Symporter"/>
</dbReference>
<evidence type="ECO:0000256" key="14">
    <source>
        <dbReference type="RuleBase" id="RU366012"/>
    </source>
</evidence>
<keyword evidence="3 14" id="KW-0813">Transport</keyword>
<evidence type="ECO:0000256" key="12">
    <source>
        <dbReference type="ARBA" id="ARBA00033708"/>
    </source>
</evidence>
<keyword evidence="4 14" id="KW-1003">Cell membrane</keyword>
<keyword evidence="14" id="KW-0029">Amino-acid transport</keyword>
<feature type="transmembrane region" description="Helical" evidence="14">
    <location>
        <begin position="21"/>
        <end position="40"/>
    </location>
</feature>
<dbReference type="Gene3D" id="1.20.1730.10">
    <property type="entry name" value="Sodium/glucose cotransporter"/>
    <property type="match status" value="1"/>
</dbReference>
<comment type="subcellular location">
    <subcellularLocation>
        <location evidence="1 14">Cell membrane</location>
        <topology evidence="1 14">Multi-pass membrane protein</topology>
    </subcellularLocation>
</comment>
<keyword evidence="11 14" id="KW-0739">Sodium transport</keyword>
<keyword evidence="5 14" id="KW-0812">Transmembrane</keyword>
<organism evidence="15 16">
    <name type="scientific">Paenibacillus puldeungensis</name>
    <dbReference type="NCBI Taxonomy" id="696536"/>
    <lineage>
        <taxon>Bacteria</taxon>
        <taxon>Bacillati</taxon>
        <taxon>Bacillota</taxon>
        <taxon>Bacilli</taxon>
        <taxon>Bacillales</taxon>
        <taxon>Paenibacillaceae</taxon>
        <taxon>Paenibacillus</taxon>
    </lineage>
</organism>
<feature type="transmembrane region" description="Helical" evidence="14">
    <location>
        <begin position="138"/>
        <end position="156"/>
    </location>
</feature>
<protein>
    <recommendedName>
        <fullName evidence="14">Sodium/proline symporter</fullName>
    </recommendedName>
    <alternativeName>
        <fullName evidence="14">Proline permease</fullName>
    </alternativeName>
</protein>
<dbReference type="RefSeq" id="WP_379315760.1">
    <property type="nucleotide sequence ID" value="NZ_JBHTLM010000001.1"/>
</dbReference>
<evidence type="ECO:0000256" key="11">
    <source>
        <dbReference type="ARBA" id="ARBA00023201"/>
    </source>
</evidence>
<sequence length="510" mass="55443">MRYYSKAKTTRRGCIAIQLQLLLSVLVYMLGLLWIGYYSYKKTTNLSDYVLGGRNMGPAVTALSAGASDMSGWLLMGLPGAMYVQGLSAGWIVVGLTLGAFANWTFVAPRLRVYTEIAHNSMTIPSFLENRFGDGTRILRLTSALVIIVFFTIYISSGFVSGGVLFETTFHLDYHYGLWIIAVVVIAYTLFGGFMAVSLTDFVQGIIMVVALVLVPLVTVIEVGGIGPTISEIHAINPAMFDVLKGTSFLGIISFMAWGLGYFGQPHIIVRFMAISSIQEIRKARRIGMNWMVFSVVGAMLTGFVGAAYMSSKGTNLADPETIFIELSKILFHPIITGFLLSALLAAVMSTISSQLLVTASSLSEDLYKLLFRRSASDREATLVSRLAVLVVSLISLGMAYTKDDTILDLVAYAWAGFGASFGPLVLLSLYWKRLTRWGALSGMISGAVTVLIWANVPALTGTLYEMIPGFAVNLAVAYIVSVLSPAPSQGVRQLFETYEQHLQSGRNKA</sequence>
<keyword evidence="16" id="KW-1185">Reference proteome</keyword>
<comment type="function">
    <text evidence="14">Catalyzes the sodium-dependent uptake of extracellular L-proline.</text>
</comment>
<dbReference type="CDD" id="cd11475">
    <property type="entry name" value="SLC5sbd_PutP"/>
    <property type="match status" value="1"/>
</dbReference>
<name>A0ABW3RRK5_9BACL</name>
<feature type="transmembrane region" description="Helical" evidence="14">
    <location>
        <begin position="438"/>
        <end position="455"/>
    </location>
</feature>
<feature type="transmembrane region" description="Helical" evidence="14">
    <location>
        <begin position="383"/>
        <end position="401"/>
    </location>
</feature>
<feature type="transmembrane region" description="Helical" evidence="14">
    <location>
        <begin position="467"/>
        <end position="487"/>
    </location>
</feature>
<dbReference type="PROSITE" id="PS50283">
    <property type="entry name" value="NA_SOLUT_SYMP_3"/>
    <property type="match status" value="1"/>
</dbReference>
<evidence type="ECO:0000256" key="3">
    <source>
        <dbReference type="ARBA" id="ARBA00022448"/>
    </source>
</evidence>
<comment type="caution">
    <text evidence="15">The sequence shown here is derived from an EMBL/GenBank/DDBJ whole genome shotgun (WGS) entry which is preliminary data.</text>
</comment>
<dbReference type="PANTHER" id="PTHR48086:SF3">
    <property type="entry name" value="SODIUM_PROLINE SYMPORTER"/>
    <property type="match status" value="1"/>
</dbReference>
<evidence type="ECO:0000256" key="2">
    <source>
        <dbReference type="ARBA" id="ARBA00006434"/>
    </source>
</evidence>
<evidence type="ECO:0000256" key="13">
    <source>
        <dbReference type="RuleBase" id="RU362091"/>
    </source>
</evidence>
<feature type="transmembrane region" description="Helical" evidence="14">
    <location>
        <begin position="291"/>
        <end position="310"/>
    </location>
</feature>
<keyword evidence="10 14" id="KW-0472">Membrane</keyword>
<dbReference type="InterPro" id="IPR001734">
    <property type="entry name" value="Na/solute_symporter"/>
</dbReference>
<keyword evidence="8 14" id="KW-0915">Sodium</keyword>
<evidence type="ECO:0000256" key="9">
    <source>
        <dbReference type="ARBA" id="ARBA00023065"/>
    </source>
</evidence>
<feature type="transmembrane region" description="Helical" evidence="14">
    <location>
        <begin position="413"/>
        <end position="431"/>
    </location>
</feature>
<gene>
    <name evidence="15" type="primary">putP</name>
    <name evidence="15" type="ORF">ACFQ3W_01170</name>
</gene>
<evidence type="ECO:0000256" key="4">
    <source>
        <dbReference type="ARBA" id="ARBA00022475"/>
    </source>
</evidence>
<keyword evidence="6 14" id="KW-0769">Symport</keyword>
<feature type="transmembrane region" description="Helical" evidence="14">
    <location>
        <begin position="176"/>
        <end position="199"/>
    </location>
</feature>
<reference evidence="16" key="1">
    <citation type="journal article" date="2019" name="Int. J. Syst. Evol. Microbiol.">
        <title>The Global Catalogue of Microorganisms (GCM) 10K type strain sequencing project: providing services to taxonomists for standard genome sequencing and annotation.</title>
        <authorList>
            <consortium name="The Broad Institute Genomics Platform"/>
            <consortium name="The Broad Institute Genome Sequencing Center for Infectious Disease"/>
            <person name="Wu L."/>
            <person name="Ma J."/>
        </authorList>
    </citation>
    <scope>NUCLEOTIDE SEQUENCE [LARGE SCALE GENOMIC DNA]</scope>
    <source>
        <strain evidence="16">CCUG 59189</strain>
    </source>
</reference>